<accession>A0A8J6H7E8</accession>
<sequence>MVKKAATCLNRQFIAAPVTFDCQTTGHVIGSSRDVTSTARGTTSTRARRQIGFGQVQIGSATGQFRSTLHQNQSIATNTIQYKIVLRSGSIEKLNAKSRRRKYQGIMPSSDSCESAISRRESTEKRHVPADLSVENKRRCILITLSNDTRIDASPARSRFFLLSIDDLKGDHTCVTLTTNNGGWNGGRKGVDAEKSASINGPDTCKAPPADQSEAAAAATRACSDRASDSCHAVLIATEMALLVDESKTILSFYKIATTASPQCIGCRNVRVNGPIMPRLQNNFTMGPVSEGSPSPSDEKTQHTHLAQYCKSKRRVCADRISFHLKLGVLLRAGLCPRGPPGKSLIENLNFEILRLFDVSETRLVDLTKSCGFVRKKFLSQQTPFRDRLNGKATNLVSALRLLARNLSKEGTPPKKKKPHRPILQSVFPGNTRGTTNKKKRRDVVVIIAHAGDVLPRFDVLISAAGGEPATPEDFRRDPDRRTLPSSPPTPSDPQLSIDLNSYIPMKIIPRTRILVRSLQKFYQSRMGLVNLSAAHEQTSRRQLRPRPLHNGAVTARLSQLPVEEMQTLAPPMPFSPRTKLSPNLRHTDSYGVNEPDYHNSLSPLAIYGSLLLMKFIMSSKLHRNSAKTHVRRVLQLISPTGPSSVKPSRTNRALFDDSSICIFSMSLSAHMFTATKPSRSESGRLVVSFEKQARLHAPPEEENEQTATHSRTRRTTVPLPPAIPSCYKLDHRS</sequence>
<evidence type="ECO:0000313" key="2">
    <source>
        <dbReference type="EMBL" id="KAH0809460.1"/>
    </source>
</evidence>
<evidence type="ECO:0000256" key="1">
    <source>
        <dbReference type="SAM" id="MobiDB-lite"/>
    </source>
</evidence>
<evidence type="ECO:0000313" key="3">
    <source>
        <dbReference type="Proteomes" id="UP000719412"/>
    </source>
</evidence>
<feature type="compositionally biased region" description="Basic and acidic residues" evidence="1">
    <location>
        <begin position="473"/>
        <end position="483"/>
    </location>
</feature>
<gene>
    <name evidence="2" type="ORF">GEV33_013330</name>
</gene>
<dbReference type="Proteomes" id="UP000719412">
    <property type="component" value="Unassembled WGS sequence"/>
</dbReference>
<reference evidence="2" key="2">
    <citation type="submission" date="2021-08" db="EMBL/GenBank/DDBJ databases">
        <authorList>
            <person name="Eriksson T."/>
        </authorList>
    </citation>
    <scope>NUCLEOTIDE SEQUENCE</scope>
    <source>
        <strain evidence="2">Stoneville</strain>
        <tissue evidence="2">Whole head</tissue>
    </source>
</reference>
<feature type="region of interest" description="Disordered" evidence="1">
    <location>
        <begin position="466"/>
        <end position="498"/>
    </location>
</feature>
<keyword evidence="3" id="KW-1185">Reference proteome</keyword>
<proteinExistence type="predicted"/>
<name>A0A8J6H7E8_TENMO</name>
<comment type="caution">
    <text evidence="2">The sequence shown here is derived from an EMBL/GenBank/DDBJ whole genome shotgun (WGS) entry which is preliminary data.</text>
</comment>
<reference evidence="2" key="1">
    <citation type="journal article" date="2020" name="J Insects Food Feed">
        <title>The yellow mealworm (Tenebrio molitor) genome: a resource for the emerging insects as food and feed industry.</title>
        <authorList>
            <person name="Eriksson T."/>
            <person name="Andere A."/>
            <person name="Kelstrup H."/>
            <person name="Emery V."/>
            <person name="Picard C."/>
        </authorList>
    </citation>
    <scope>NUCLEOTIDE SEQUENCE</scope>
    <source>
        <strain evidence="2">Stoneville</strain>
        <tissue evidence="2">Whole head</tissue>
    </source>
</reference>
<dbReference type="AlphaFoldDB" id="A0A8J6H7E8"/>
<feature type="region of interest" description="Disordered" evidence="1">
    <location>
        <begin position="693"/>
        <end position="725"/>
    </location>
</feature>
<dbReference type="EMBL" id="JABDTM020028128">
    <property type="protein sequence ID" value="KAH0809460.1"/>
    <property type="molecule type" value="Genomic_DNA"/>
</dbReference>
<protein>
    <submittedName>
        <fullName evidence="2">Uncharacterized protein</fullName>
    </submittedName>
</protein>
<organism evidence="2 3">
    <name type="scientific">Tenebrio molitor</name>
    <name type="common">Yellow mealworm beetle</name>
    <dbReference type="NCBI Taxonomy" id="7067"/>
    <lineage>
        <taxon>Eukaryota</taxon>
        <taxon>Metazoa</taxon>
        <taxon>Ecdysozoa</taxon>
        <taxon>Arthropoda</taxon>
        <taxon>Hexapoda</taxon>
        <taxon>Insecta</taxon>
        <taxon>Pterygota</taxon>
        <taxon>Neoptera</taxon>
        <taxon>Endopterygota</taxon>
        <taxon>Coleoptera</taxon>
        <taxon>Polyphaga</taxon>
        <taxon>Cucujiformia</taxon>
        <taxon>Tenebrionidae</taxon>
        <taxon>Tenebrio</taxon>
    </lineage>
</organism>
<feature type="region of interest" description="Disordered" evidence="1">
    <location>
        <begin position="407"/>
        <end position="436"/>
    </location>
</feature>